<accession>A0ABD1YWV2</accession>
<dbReference type="PIRSF" id="PIRSF009360">
    <property type="entry name" value="UCP009360"/>
    <property type="match status" value="1"/>
</dbReference>
<organism evidence="9 10">
    <name type="scientific">Riccia fluitans</name>
    <dbReference type="NCBI Taxonomy" id="41844"/>
    <lineage>
        <taxon>Eukaryota</taxon>
        <taxon>Viridiplantae</taxon>
        <taxon>Streptophyta</taxon>
        <taxon>Embryophyta</taxon>
        <taxon>Marchantiophyta</taxon>
        <taxon>Marchantiopsida</taxon>
        <taxon>Marchantiidae</taxon>
        <taxon>Marchantiales</taxon>
        <taxon>Ricciaceae</taxon>
        <taxon>Riccia</taxon>
    </lineage>
</organism>
<dbReference type="AlphaFoldDB" id="A0ABD1YWV2"/>
<evidence type="ECO:0000313" key="9">
    <source>
        <dbReference type="EMBL" id="KAL2635130.1"/>
    </source>
</evidence>
<feature type="transmembrane region" description="Helical" evidence="8">
    <location>
        <begin position="82"/>
        <end position="100"/>
    </location>
</feature>
<evidence type="ECO:0000256" key="2">
    <source>
        <dbReference type="ARBA" id="ARBA00022676"/>
    </source>
</evidence>
<dbReference type="GO" id="GO:0016757">
    <property type="term" value="F:glycosyltransferase activity"/>
    <property type="evidence" value="ECO:0007669"/>
    <property type="project" value="UniProtKB-KW"/>
</dbReference>
<evidence type="ECO:0000256" key="7">
    <source>
        <dbReference type="SAM" id="MobiDB-lite"/>
    </source>
</evidence>
<name>A0ABD1YWV2_9MARC</name>
<evidence type="ECO:0000256" key="3">
    <source>
        <dbReference type="ARBA" id="ARBA00022679"/>
    </source>
</evidence>
<keyword evidence="8" id="KW-0812">Transmembrane</keyword>
<comment type="caution">
    <text evidence="9">The sequence shown here is derived from an EMBL/GenBank/DDBJ whole genome shotgun (WGS) entry which is preliminary data.</text>
</comment>
<feature type="region of interest" description="Disordered" evidence="7">
    <location>
        <begin position="27"/>
        <end position="59"/>
    </location>
</feature>
<dbReference type="PANTHER" id="PTHR31288">
    <property type="entry name" value="O-FUCOSYLTRANSFERASE FAMILY PROTEIN"/>
    <property type="match status" value="1"/>
</dbReference>
<keyword evidence="8" id="KW-1133">Transmembrane helix</keyword>
<dbReference type="EMBL" id="JBHFFA010000003">
    <property type="protein sequence ID" value="KAL2635130.1"/>
    <property type="molecule type" value="Genomic_DNA"/>
</dbReference>
<dbReference type="Gene3D" id="3.40.50.11350">
    <property type="match status" value="1"/>
</dbReference>
<comment type="similarity">
    <text evidence="1">Belongs to the glycosyltransferase GT106 family.</text>
</comment>
<gene>
    <name evidence="9" type="ORF">R1flu_006609</name>
</gene>
<dbReference type="InterPro" id="IPR019378">
    <property type="entry name" value="GDP-Fuc_O-FucTrfase"/>
</dbReference>
<dbReference type="GO" id="GO:0006004">
    <property type="term" value="P:fucose metabolic process"/>
    <property type="evidence" value="ECO:0007669"/>
    <property type="project" value="UniProtKB-KW"/>
</dbReference>
<evidence type="ECO:0000256" key="8">
    <source>
        <dbReference type="SAM" id="Phobius"/>
    </source>
</evidence>
<evidence type="ECO:0000313" key="10">
    <source>
        <dbReference type="Proteomes" id="UP001605036"/>
    </source>
</evidence>
<evidence type="ECO:0000256" key="4">
    <source>
        <dbReference type="ARBA" id="ARBA00023253"/>
    </source>
</evidence>
<evidence type="ECO:0000256" key="1">
    <source>
        <dbReference type="ARBA" id="ARBA00007737"/>
    </source>
</evidence>
<keyword evidence="2" id="KW-0328">Glycosyltransferase</keyword>
<evidence type="ECO:0000256" key="6">
    <source>
        <dbReference type="ARBA" id="ARBA00030350"/>
    </source>
</evidence>
<dbReference type="PANTHER" id="PTHR31288:SF22">
    <property type="entry name" value="O-FUCOSYLTRANSFERASE 9"/>
    <property type="match status" value="1"/>
</dbReference>
<keyword evidence="10" id="KW-1185">Reference proteome</keyword>
<protein>
    <recommendedName>
        <fullName evidence="6">O-fucosyltransferase family protein</fullName>
    </recommendedName>
</protein>
<dbReference type="Proteomes" id="UP001605036">
    <property type="component" value="Unassembled WGS sequence"/>
</dbReference>
<keyword evidence="5" id="KW-0119">Carbohydrate metabolism</keyword>
<proteinExistence type="inferred from homology"/>
<keyword evidence="4" id="KW-0294">Fucose metabolism</keyword>
<evidence type="ECO:0000256" key="5">
    <source>
        <dbReference type="ARBA" id="ARBA00023277"/>
    </source>
</evidence>
<dbReference type="Pfam" id="PF10250">
    <property type="entry name" value="O-FucT"/>
    <property type="match status" value="1"/>
</dbReference>
<sequence length="589" mass="67046">MLRWMKEEDWEFLLMQNGKESMHVYVRPPAGRTRSPTLSPLNSPRNRLGRTRSGRQTGGGPTRPYVIRLIYLLFSFLLRRHAVLLFAPVIYISGMLLYMGKISLDNPSTAAVLRGSVYRSPEVFRNLWPAMEADNDSSFGVEKAWEYADEARWRPCLSREPDAEGLPESNGYILIEANGGLNQQRSSICNAVAIAYLLNATLVIPHFHLNSVWQDHSKFGDIYDEKYFIETVAEDVRVVKKLPDEVLESFGNMSNIYKFKVPAWAPASFYLEKVKPKLLEAGVVRFSPFANRLGFDKIPPKVQQLRCKTNYEALRFAKPISSAADVLVNRMKEKSGSHGGKYIAIHLRFEEDMIAFSCCIYDGGEEEKREMDAARERSWRGKFTKVGRVVDPAANRVDGQCPLTPLEVAMVLRGMGFRNTTPIYIAAGKIYKSEKMMVPLRQMFPYIETKETLLSAEELAPFKKHSSRMAALDYTVCLHSEVFVSTKGGNFPQILVGHRRFLNNGHSKTIRPDTRKLAVLLDDPNISWTDFSEQLRAMRIHGDKKGHELRKPDASIYKFPAPDCMCEDPVSNDNLFRESTNIGRVRLRL</sequence>
<keyword evidence="3" id="KW-0808">Transferase</keyword>
<keyword evidence="8" id="KW-0472">Membrane</keyword>
<reference evidence="9 10" key="1">
    <citation type="submission" date="2024-09" db="EMBL/GenBank/DDBJ databases">
        <title>Chromosome-scale assembly of Riccia fluitans.</title>
        <authorList>
            <person name="Paukszto L."/>
            <person name="Sawicki J."/>
            <person name="Karawczyk K."/>
            <person name="Piernik-Szablinska J."/>
            <person name="Szczecinska M."/>
            <person name="Mazdziarz M."/>
        </authorList>
    </citation>
    <scope>NUCLEOTIDE SEQUENCE [LARGE SCALE GENOMIC DNA]</scope>
    <source>
        <strain evidence="9">Rf_01</strain>
        <tissue evidence="9">Aerial parts of the thallus</tissue>
    </source>
</reference>
<dbReference type="InterPro" id="IPR024709">
    <property type="entry name" value="FucosylTrfase_pln"/>
</dbReference>
<dbReference type="CDD" id="cd11299">
    <property type="entry name" value="O-FucT_plant"/>
    <property type="match status" value="1"/>
</dbReference>
<feature type="compositionally biased region" description="Polar residues" evidence="7">
    <location>
        <begin position="34"/>
        <end position="45"/>
    </location>
</feature>